<dbReference type="GO" id="GO:0006310">
    <property type="term" value="P:DNA recombination"/>
    <property type="evidence" value="ECO:0007669"/>
    <property type="project" value="UniProtKB-KW"/>
</dbReference>
<evidence type="ECO:0000313" key="3">
    <source>
        <dbReference type="Proteomes" id="UP000184172"/>
    </source>
</evidence>
<keyword evidence="3" id="KW-1185">Reference proteome</keyword>
<dbReference type="STRING" id="797419.SAMN05216556_1202"/>
<evidence type="ECO:0000256" key="1">
    <source>
        <dbReference type="ARBA" id="ARBA00023172"/>
    </source>
</evidence>
<proteinExistence type="predicted"/>
<accession>A0A1M6KL74</accession>
<gene>
    <name evidence="2" type="ORF">SAMN04487908_12070</name>
</gene>
<evidence type="ECO:0000313" key="2">
    <source>
        <dbReference type="EMBL" id="SHJ59679.1"/>
    </source>
</evidence>
<dbReference type="EMBL" id="FQYV01000020">
    <property type="protein sequence ID" value="SHJ59679.1"/>
    <property type="molecule type" value="Genomic_DNA"/>
</dbReference>
<dbReference type="InterPro" id="IPR013762">
    <property type="entry name" value="Integrase-like_cat_sf"/>
</dbReference>
<name>A0A1M6KL74_9FLAO</name>
<organism evidence="2 3">
    <name type="scientific">Aequorivita viscosa</name>
    <dbReference type="NCBI Taxonomy" id="797419"/>
    <lineage>
        <taxon>Bacteria</taxon>
        <taxon>Pseudomonadati</taxon>
        <taxon>Bacteroidota</taxon>
        <taxon>Flavobacteriia</taxon>
        <taxon>Flavobacteriales</taxon>
        <taxon>Flavobacteriaceae</taxon>
        <taxon>Aequorivita</taxon>
    </lineage>
</organism>
<dbReference type="GO" id="GO:0003677">
    <property type="term" value="F:DNA binding"/>
    <property type="evidence" value="ECO:0007669"/>
    <property type="project" value="InterPro"/>
</dbReference>
<dbReference type="GO" id="GO:0015074">
    <property type="term" value="P:DNA integration"/>
    <property type="evidence" value="ECO:0007669"/>
    <property type="project" value="InterPro"/>
</dbReference>
<dbReference type="AlphaFoldDB" id="A0A1M6KL74"/>
<reference evidence="3" key="1">
    <citation type="submission" date="2016-11" db="EMBL/GenBank/DDBJ databases">
        <authorList>
            <person name="Varghese N."/>
            <person name="Submissions S."/>
        </authorList>
    </citation>
    <scope>NUCLEOTIDE SEQUENCE [LARGE SCALE GENOMIC DNA]</scope>
    <source>
        <strain evidence="3">DSM 26349</strain>
    </source>
</reference>
<dbReference type="OrthoDB" id="1493636at2"/>
<dbReference type="InterPro" id="IPR011010">
    <property type="entry name" value="DNA_brk_join_enz"/>
</dbReference>
<dbReference type="Proteomes" id="UP000184172">
    <property type="component" value="Unassembled WGS sequence"/>
</dbReference>
<dbReference type="Gene3D" id="1.10.443.10">
    <property type="entry name" value="Intergrase catalytic core"/>
    <property type="match status" value="1"/>
</dbReference>
<dbReference type="RefSeq" id="WP_073219846.1">
    <property type="nucleotide sequence ID" value="NZ_FNNS01000020.1"/>
</dbReference>
<keyword evidence="1" id="KW-0233">DNA recombination</keyword>
<protein>
    <submittedName>
        <fullName evidence="2">Phage integrase family protein</fullName>
    </submittedName>
</protein>
<sequence>MASVFFRYRSTKNEGFLTACLLTGLHGKKDFQARSKIKVEKKFWDEYRKNTKFQDDYKKDLKKVIDEKTESLQNFIIAKFDEVTQPETVNNEWLKNTVSLYSNPRKAETIPSDLISYIDFYVSSREAEGEVISETTKTRYKVVQNKITAFQEYRGQSILIKDINNALKVEFISFVKMKEYNFATYQRDMVHILSFAKHARTKNVETHPELDNFKIKIDSKQKKKTQKLKATLSFSELDEIAKIKDLKPPLEDARDWLLISCYCGQRIGDFMRFNKTMLYKDKDINGQEQTFIKFKQEKTGVLMDFPLHPKIVEILDQRNGEFPKRITDQKYNKFIKRICRMAKIKERVKGGKIAKTESGNYRKQTGKFEKWQLIQSHTGRRSFATNFFRIMPIDELMYITGHTSSKSFLIYVNEKDNQKGKRISYGNV</sequence>
<dbReference type="SUPFAM" id="SSF56349">
    <property type="entry name" value="DNA breaking-rejoining enzymes"/>
    <property type="match status" value="1"/>
</dbReference>